<organism evidence="1 2">
    <name type="scientific">Ceratitis capitata</name>
    <name type="common">Mediterranean fruit fly</name>
    <name type="synonym">Tephritis capitata</name>
    <dbReference type="NCBI Taxonomy" id="7213"/>
    <lineage>
        <taxon>Eukaryota</taxon>
        <taxon>Metazoa</taxon>
        <taxon>Ecdysozoa</taxon>
        <taxon>Arthropoda</taxon>
        <taxon>Hexapoda</taxon>
        <taxon>Insecta</taxon>
        <taxon>Pterygota</taxon>
        <taxon>Neoptera</taxon>
        <taxon>Endopterygota</taxon>
        <taxon>Diptera</taxon>
        <taxon>Brachycera</taxon>
        <taxon>Muscomorpha</taxon>
        <taxon>Tephritoidea</taxon>
        <taxon>Tephritidae</taxon>
        <taxon>Ceratitis</taxon>
        <taxon>Ceratitis</taxon>
    </lineage>
</organism>
<dbReference type="EMBL" id="CAJHJT010000001">
    <property type="protein sequence ID" value="CAD6996310.1"/>
    <property type="molecule type" value="Genomic_DNA"/>
</dbReference>
<protein>
    <submittedName>
        <fullName evidence="1">(Mediterranean fruit fly) hypothetical protein</fullName>
    </submittedName>
</protein>
<evidence type="ECO:0000313" key="2">
    <source>
        <dbReference type="Proteomes" id="UP000606786"/>
    </source>
</evidence>
<comment type="caution">
    <text evidence="1">The sequence shown here is derived from an EMBL/GenBank/DDBJ whole genome shotgun (WGS) entry which is preliminary data.</text>
</comment>
<dbReference type="Proteomes" id="UP000606786">
    <property type="component" value="Unassembled WGS sequence"/>
</dbReference>
<feature type="non-terminal residue" evidence="1">
    <location>
        <position position="1"/>
    </location>
</feature>
<proteinExistence type="predicted"/>
<gene>
    <name evidence="1" type="ORF">CCAP1982_LOCUS4989</name>
</gene>
<accession>A0A811UCK7</accession>
<evidence type="ECO:0000313" key="1">
    <source>
        <dbReference type="EMBL" id="CAD6996310.1"/>
    </source>
</evidence>
<sequence>VDNGDIDESKAKTGSCAVPYSMRVYFNTLMRQRALIYVFTMLTECVDLAPLNGC</sequence>
<reference evidence="1" key="1">
    <citation type="submission" date="2020-11" db="EMBL/GenBank/DDBJ databases">
        <authorList>
            <person name="Whitehead M."/>
        </authorList>
    </citation>
    <scope>NUCLEOTIDE SEQUENCE</scope>
    <source>
        <strain evidence="1">EGII</strain>
    </source>
</reference>
<dbReference type="AlphaFoldDB" id="A0A811UCK7"/>
<keyword evidence="2" id="KW-1185">Reference proteome</keyword>
<name>A0A811UCK7_CERCA</name>
<feature type="non-terminal residue" evidence="1">
    <location>
        <position position="54"/>
    </location>
</feature>